<feature type="transmembrane region" description="Helical" evidence="1">
    <location>
        <begin position="6"/>
        <end position="31"/>
    </location>
</feature>
<name>A0A5B7KD44_PORTR</name>
<dbReference type="AlphaFoldDB" id="A0A5B7KD44"/>
<sequence>MALCFGLFVFLFLLESVVVVVMVVVMVVELYRVCFVYTRIPPTLSLRPLERFLFLSAFKEMQIKFRQLLFLVNILALFVRAVFKNKGTPSAQLTKRL</sequence>
<evidence type="ECO:0000313" key="2">
    <source>
        <dbReference type="EMBL" id="MPD02909.1"/>
    </source>
</evidence>
<keyword evidence="3" id="KW-1185">Reference proteome</keyword>
<keyword evidence="1" id="KW-0472">Membrane</keyword>
<keyword evidence="1" id="KW-1133">Transmembrane helix</keyword>
<gene>
    <name evidence="2" type="ORF">E2C01_098518</name>
</gene>
<dbReference type="Proteomes" id="UP000324222">
    <property type="component" value="Unassembled WGS sequence"/>
</dbReference>
<keyword evidence="1" id="KW-0812">Transmembrane</keyword>
<comment type="caution">
    <text evidence="2">The sequence shown here is derived from an EMBL/GenBank/DDBJ whole genome shotgun (WGS) entry which is preliminary data.</text>
</comment>
<organism evidence="2 3">
    <name type="scientific">Portunus trituberculatus</name>
    <name type="common">Swimming crab</name>
    <name type="synonym">Neptunus trituberculatus</name>
    <dbReference type="NCBI Taxonomy" id="210409"/>
    <lineage>
        <taxon>Eukaryota</taxon>
        <taxon>Metazoa</taxon>
        <taxon>Ecdysozoa</taxon>
        <taxon>Arthropoda</taxon>
        <taxon>Crustacea</taxon>
        <taxon>Multicrustacea</taxon>
        <taxon>Malacostraca</taxon>
        <taxon>Eumalacostraca</taxon>
        <taxon>Eucarida</taxon>
        <taxon>Decapoda</taxon>
        <taxon>Pleocyemata</taxon>
        <taxon>Brachyura</taxon>
        <taxon>Eubrachyura</taxon>
        <taxon>Portunoidea</taxon>
        <taxon>Portunidae</taxon>
        <taxon>Portuninae</taxon>
        <taxon>Portunus</taxon>
    </lineage>
</organism>
<evidence type="ECO:0000313" key="3">
    <source>
        <dbReference type="Proteomes" id="UP000324222"/>
    </source>
</evidence>
<evidence type="ECO:0000256" key="1">
    <source>
        <dbReference type="SAM" id="Phobius"/>
    </source>
</evidence>
<proteinExistence type="predicted"/>
<dbReference type="EMBL" id="VSRR010133715">
    <property type="protein sequence ID" value="MPD02909.1"/>
    <property type="molecule type" value="Genomic_DNA"/>
</dbReference>
<reference evidence="2 3" key="1">
    <citation type="submission" date="2019-05" db="EMBL/GenBank/DDBJ databases">
        <title>Another draft genome of Portunus trituberculatus and its Hox gene families provides insights of decapod evolution.</title>
        <authorList>
            <person name="Jeong J.-H."/>
            <person name="Song I."/>
            <person name="Kim S."/>
            <person name="Choi T."/>
            <person name="Kim D."/>
            <person name="Ryu S."/>
            <person name="Kim W."/>
        </authorList>
    </citation>
    <scope>NUCLEOTIDE SEQUENCE [LARGE SCALE GENOMIC DNA]</scope>
    <source>
        <tissue evidence="2">Muscle</tissue>
    </source>
</reference>
<protein>
    <submittedName>
        <fullName evidence="2">Uncharacterized protein</fullName>
    </submittedName>
</protein>
<feature type="transmembrane region" description="Helical" evidence="1">
    <location>
        <begin position="65"/>
        <end position="83"/>
    </location>
</feature>
<accession>A0A5B7KD44</accession>